<sequence length="203" mass="22991">MRGLSVLVMILSLTGCVISSPQRVQYNAEYSNRQDIHSHTLYRFMVKPIKSSGEKYWGAGDLTELFYVKGDAASSVELHLDYASKSMTVKSIDSQNKTLDVEKYILLDESDEKPSDSNVKYIYLTKDGELIRKVKNCTPDMSVACQWWDHRIFITHNGDLAVQYQQGAVGMLFLLVPFYGNRSYLEIFPGVSSRSILHDGKST</sequence>
<dbReference type="KEGG" id="kle:AO703_09440"/>
<evidence type="ECO:0000313" key="2">
    <source>
        <dbReference type="Proteomes" id="UP000069162"/>
    </source>
</evidence>
<evidence type="ECO:0008006" key="3">
    <source>
        <dbReference type="Google" id="ProtNLM"/>
    </source>
</evidence>
<dbReference type="AlphaFoldDB" id="A0A806X6K4"/>
<reference evidence="2" key="1">
    <citation type="submission" date="2015-10" db="EMBL/GenBank/DDBJ databases">
        <title>Complete Genome Sequencing of Klebsiella sp. strain G5.</title>
        <authorList>
            <person name="Chan K.-G."/>
            <person name="Chen J.-W."/>
        </authorList>
    </citation>
    <scope>NUCLEOTIDE SEQUENCE [LARGE SCALE GENOMIC DNA]</scope>
    <source>
        <strain evidence="2">G5</strain>
    </source>
</reference>
<dbReference type="Proteomes" id="UP000069162">
    <property type="component" value="Chromosome"/>
</dbReference>
<proteinExistence type="predicted"/>
<dbReference type="RefSeq" id="WP_062741050.1">
    <property type="nucleotide sequence ID" value="NZ_CP012871.1"/>
</dbReference>
<protein>
    <recommendedName>
        <fullName evidence="3">Lipoprotein</fullName>
    </recommendedName>
</protein>
<dbReference type="EMBL" id="CP012871">
    <property type="protein sequence ID" value="ALR76512.1"/>
    <property type="molecule type" value="Genomic_DNA"/>
</dbReference>
<name>A0A806X6K4_9ENTR</name>
<evidence type="ECO:0000313" key="1">
    <source>
        <dbReference type="EMBL" id="ALR76512.1"/>
    </source>
</evidence>
<gene>
    <name evidence="1" type="ORF">AO703_09440</name>
</gene>
<dbReference type="PROSITE" id="PS51257">
    <property type="entry name" value="PROKAR_LIPOPROTEIN"/>
    <property type="match status" value="1"/>
</dbReference>
<accession>A0A806X6K4</accession>
<dbReference type="OrthoDB" id="6603222at2"/>
<organism evidence="1 2">
    <name type="scientific">[Enterobacter] lignolyticus</name>
    <dbReference type="NCBI Taxonomy" id="1334193"/>
    <lineage>
        <taxon>Bacteria</taxon>
        <taxon>Pseudomonadati</taxon>
        <taxon>Pseudomonadota</taxon>
        <taxon>Gammaproteobacteria</taxon>
        <taxon>Enterobacterales</taxon>
        <taxon>Enterobacteriaceae</taxon>
        <taxon>Pluralibacter</taxon>
    </lineage>
</organism>